<dbReference type="OrthoDB" id="9793216at2"/>
<gene>
    <name evidence="2" type="ORF">EPA93_07060</name>
</gene>
<evidence type="ECO:0000313" key="2">
    <source>
        <dbReference type="EMBL" id="QBD75776.1"/>
    </source>
</evidence>
<dbReference type="EMBL" id="CP035758">
    <property type="protein sequence ID" value="QBD75776.1"/>
    <property type="molecule type" value="Genomic_DNA"/>
</dbReference>
<name>A0A4P6JM81_KTERU</name>
<evidence type="ECO:0000259" key="1">
    <source>
        <dbReference type="Pfam" id="PF12867"/>
    </source>
</evidence>
<sequence>MKTIHKPQEGDYVPYTIMYLDLLPDDGLVLQHMLDSLQTIKALILPLSEEQLTRRCAPGEWTIKEILVHMSDDERILVNRTLRVARNDPAPLLGFDPDLYAAYSGANERRIEDILEEVVAVRMATVALLKSFDEEALERESRMQDHRVTVRALVYHIAGHFLLHLNSIKQNYLAESI</sequence>
<reference evidence="2 3" key="1">
    <citation type="submission" date="2019-01" db="EMBL/GenBank/DDBJ databases">
        <title>Ktedonosporobacter rubrisoli SCAWS-G2.</title>
        <authorList>
            <person name="Huang Y."/>
            <person name="Yan B."/>
        </authorList>
    </citation>
    <scope>NUCLEOTIDE SEQUENCE [LARGE SCALE GENOMIC DNA]</scope>
    <source>
        <strain evidence="2 3">SCAWS-G2</strain>
    </source>
</reference>
<dbReference type="RefSeq" id="WP_129886373.1">
    <property type="nucleotide sequence ID" value="NZ_CP035758.1"/>
</dbReference>
<dbReference type="InterPro" id="IPR034660">
    <property type="entry name" value="DinB/YfiT-like"/>
</dbReference>
<dbReference type="SUPFAM" id="SSF109854">
    <property type="entry name" value="DinB/YfiT-like putative metalloenzymes"/>
    <property type="match status" value="1"/>
</dbReference>
<evidence type="ECO:0000313" key="3">
    <source>
        <dbReference type="Proteomes" id="UP000290365"/>
    </source>
</evidence>
<dbReference type="KEGG" id="kbs:EPA93_07060"/>
<dbReference type="Gene3D" id="1.20.120.450">
    <property type="entry name" value="dinb family like domain"/>
    <property type="match status" value="1"/>
</dbReference>
<proteinExistence type="predicted"/>
<dbReference type="InterPro" id="IPR024775">
    <property type="entry name" value="DinB-like"/>
</dbReference>
<organism evidence="2 3">
    <name type="scientific">Ktedonosporobacter rubrisoli</name>
    <dbReference type="NCBI Taxonomy" id="2509675"/>
    <lineage>
        <taxon>Bacteria</taxon>
        <taxon>Bacillati</taxon>
        <taxon>Chloroflexota</taxon>
        <taxon>Ktedonobacteria</taxon>
        <taxon>Ktedonobacterales</taxon>
        <taxon>Ktedonosporobacteraceae</taxon>
        <taxon>Ktedonosporobacter</taxon>
    </lineage>
</organism>
<dbReference type="Pfam" id="PF12867">
    <property type="entry name" value="DinB_2"/>
    <property type="match status" value="1"/>
</dbReference>
<protein>
    <submittedName>
        <fullName evidence="2">DinB family protein</fullName>
    </submittedName>
</protein>
<dbReference type="Proteomes" id="UP000290365">
    <property type="component" value="Chromosome"/>
</dbReference>
<dbReference type="AlphaFoldDB" id="A0A4P6JM81"/>
<feature type="domain" description="DinB-like" evidence="1">
    <location>
        <begin position="39"/>
        <end position="166"/>
    </location>
</feature>
<accession>A0A4P6JM81</accession>
<keyword evidence="3" id="KW-1185">Reference proteome</keyword>